<dbReference type="HAMAP" id="MF_00276">
    <property type="entry name" value="KdpC"/>
    <property type="match status" value="1"/>
</dbReference>
<sequence>MSFAREASRAIRSTVVLWVIGAIIYPFAMIAFGQIVFPFQANGSLIKDSQGRVLGSSLIGQPFTSDRYFNTRPSTTSYSTADPKKDEAGILKTGVSGASNLAPSNSALLERIKGKDDPDPSKRVEGDLNRLKTALVQPTADLVYTSGSSLDPHITPEAAKAQITRVAKARGVQPQQLKTLINQNTDGRFLGIFGEPGVNVLKLNLALDALKSAS</sequence>
<protein>
    <recommendedName>
        <fullName evidence="11">Potassium-transporting ATPase KdpC subunit</fullName>
    </recommendedName>
    <alternativeName>
        <fullName evidence="11">ATP phosphohydrolase [potassium-transporting] C chain</fullName>
    </alternativeName>
    <alternativeName>
        <fullName evidence="11">Potassium-binding and translocating subunit C</fullName>
    </alternativeName>
    <alternativeName>
        <fullName evidence="11">Potassium-translocating ATPase C chain</fullName>
    </alternativeName>
</protein>
<feature type="transmembrane region" description="Helical" evidence="11">
    <location>
        <begin position="15"/>
        <end position="37"/>
    </location>
</feature>
<dbReference type="RefSeq" id="WP_198125205.1">
    <property type="nucleotide sequence ID" value="NZ_JAECZC010000023.1"/>
</dbReference>
<comment type="subunit">
    <text evidence="11">The system is composed of three essential subunits: KdpA, KdpB and KdpC.</text>
</comment>
<comment type="subcellular location">
    <subcellularLocation>
        <location evidence="11">Cell membrane</location>
        <topology evidence="11">Single-pass membrane protein</topology>
    </subcellularLocation>
</comment>
<keyword evidence="9 11" id="KW-0406">Ion transport</keyword>
<keyword evidence="4 11" id="KW-0812">Transmembrane</keyword>
<dbReference type="NCBIfam" id="TIGR00681">
    <property type="entry name" value="kdpC"/>
    <property type="match status" value="1"/>
</dbReference>
<reference evidence="12 13" key="1">
    <citation type="journal article" date="2021" name="Int. J. Syst. Evol. Microbiol.">
        <title>Amazonocrinis nigriterrae gen. nov., sp. nov., Atlanticothrix silvestris gen. nov., sp. nov. and Dendronalium phyllosphericum gen. nov., sp. nov., nostocacean cyanobacteria from Brazilian environments.</title>
        <authorList>
            <person name="Alvarenga D.O."/>
            <person name="Andreote A.P.D."/>
            <person name="Branco L.H.Z."/>
            <person name="Delbaje E."/>
            <person name="Cruz R.B."/>
            <person name="Varani A.M."/>
            <person name="Fiore M.F."/>
        </authorList>
    </citation>
    <scope>NUCLEOTIDE SEQUENCE [LARGE SCALE GENOMIC DNA]</scope>
    <source>
        <strain evidence="12 13">CENA67</strain>
    </source>
</reference>
<evidence type="ECO:0000313" key="13">
    <source>
        <dbReference type="Proteomes" id="UP000632766"/>
    </source>
</evidence>
<keyword evidence="5 11" id="KW-0547">Nucleotide-binding</keyword>
<evidence type="ECO:0000256" key="7">
    <source>
        <dbReference type="ARBA" id="ARBA00022958"/>
    </source>
</evidence>
<dbReference type="EMBL" id="JAECZC010000023">
    <property type="protein sequence ID" value="MBH8563315.1"/>
    <property type="molecule type" value="Genomic_DNA"/>
</dbReference>
<dbReference type="PIRSF" id="PIRSF001296">
    <property type="entry name" value="K_ATPase_KdpC"/>
    <property type="match status" value="1"/>
</dbReference>
<evidence type="ECO:0000256" key="4">
    <source>
        <dbReference type="ARBA" id="ARBA00022692"/>
    </source>
</evidence>
<keyword evidence="3 11" id="KW-0633">Potassium transport</keyword>
<keyword evidence="10 11" id="KW-0472">Membrane</keyword>
<dbReference type="Pfam" id="PF02669">
    <property type="entry name" value="KdpC"/>
    <property type="match status" value="1"/>
</dbReference>
<evidence type="ECO:0000256" key="2">
    <source>
        <dbReference type="ARBA" id="ARBA00022475"/>
    </source>
</evidence>
<proteinExistence type="inferred from homology"/>
<dbReference type="GO" id="GO:0005886">
    <property type="term" value="C:plasma membrane"/>
    <property type="evidence" value="ECO:0007669"/>
    <property type="project" value="UniProtKB-SubCell"/>
</dbReference>
<evidence type="ECO:0000256" key="10">
    <source>
        <dbReference type="ARBA" id="ARBA00023136"/>
    </source>
</evidence>
<dbReference type="NCBIfam" id="NF010607">
    <property type="entry name" value="PRK14003.1"/>
    <property type="match status" value="1"/>
</dbReference>
<keyword evidence="13" id="KW-1185">Reference proteome</keyword>
<evidence type="ECO:0000256" key="5">
    <source>
        <dbReference type="ARBA" id="ARBA00022741"/>
    </source>
</evidence>
<keyword evidence="1 11" id="KW-0813">Transport</keyword>
<evidence type="ECO:0000256" key="8">
    <source>
        <dbReference type="ARBA" id="ARBA00022989"/>
    </source>
</evidence>
<keyword evidence="6 11" id="KW-0067">ATP-binding</keyword>
<comment type="caution">
    <text evidence="12">The sequence shown here is derived from an EMBL/GenBank/DDBJ whole genome shotgun (WGS) entry which is preliminary data.</text>
</comment>
<dbReference type="PANTHER" id="PTHR30042">
    <property type="entry name" value="POTASSIUM-TRANSPORTING ATPASE C CHAIN"/>
    <property type="match status" value="1"/>
</dbReference>
<gene>
    <name evidence="11 12" type="primary">kdpC</name>
    <name evidence="12" type="ORF">I8748_14160</name>
</gene>
<dbReference type="InterPro" id="IPR003820">
    <property type="entry name" value="KdpC"/>
</dbReference>
<evidence type="ECO:0000256" key="3">
    <source>
        <dbReference type="ARBA" id="ARBA00022538"/>
    </source>
</evidence>
<comment type="similarity">
    <text evidence="11">Belongs to the KdpC family.</text>
</comment>
<dbReference type="PANTHER" id="PTHR30042:SF2">
    <property type="entry name" value="POTASSIUM-TRANSPORTING ATPASE KDPC SUBUNIT"/>
    <property type="match status" value="1"/>
</dbReference>
<evidence type="ECO:0000256" key="11">
    <source>
        <dbReference type="HAMAP-Rule" id="MF_00276"/>
    </source>
</evidence>
<dbReference type="AlphaFoldDB" id="A0A8J7HU18"/>
<keyword evidence="8 11" id="KW-1133">Transmembrane helix</keyword>
<keyword evidence="2 11" id="KW-1003">Cell membrane</keyword>
<dbReference type="Proteomes" id="UP000632766">
    <property type="component" value="Unassembled WGS sequence"/>
</dbReference>
<accession>A0A8J7HU18</accession>
<dbReference type="GO" id="GO:0005524">
    <property type="term" value="F:ATP binding"/>
    <property type="evidence" value="ECO:0007669"/>
    <property type="project" value="UniProtKB-UniRule"/>
</dbReference>
<dbReference type="GO" id="GO:0008556">
    <property type="term" value="F:P-type potassium transmembrane transporter activity"/>
    <property type="evidence" value="ECO:0007669"/>
    <property type="project" value="InterPro"/>
</dbReference>
<organism evidence="12 13">
    <name type="scientific">Amazonocrinis nigriterrae CENA67</name>
    <dbReference type="NCBI Taxonomy" id="2794033"/>
    <lineage>
        <taxon>Bacteria</taxon>
        <taxon>Bacillati</taxon>
        <taxon>Cyanobacteriota</taxon>
        <taxon>Cyanophyceae</taxon>
        <taxon>Nostocales</taxon>
        <taxon>Nostocaceae</taxon>
        <taxon>Amazonocrinis</taxon>
        <taxon>Amazonocrinis nigriterrae</taxon>
    </lineage>
</organism>
<evidence type="ECO:0000256" key="1">
    <source>
        <dbReference type="ARBA" id="ARBA00022448"/>
    </source>
</evidence>
<keyword evidence="7 11" id="KW-0630">Potassium</keyword>
<evidence type="ECO:0000256" key="9">
    <source>
        <dbReference type="ARBA" id="ARBA00023065"/>
    </source>
</evidence>
<evidence type="ECO:0000256" key="6">
    <source>
        <dbReference type="ARBA" id="ARBA00022840"/>
    </source>
</evidence>
<evidence type="ECO:0000313" key="12">
    <source>
        <dbReference type="EMBL" id="MBH8563315.1"/>
    </source>
</evidence>
<name>A0A8J7HU18_9NOST</name>
<comment type="function">
    <text evidence="11">Part of the high-affinity ATP-driven potassium transport (or Kdp) system, which catalyzes the hydrolysis of ATP coupled with the electrogenic transport of potassium into the cytoplasm. This subunit acts as a catalytic chaperone that increases the ATP-binding affinity of the ATP-hydrolyzing subunit KdpB by the formation of a transient KdpB/KdpC/ATP ternary complex.</text>
</comment>